<evidence type="ECO:0000313" key="3">
    <source>
        <dbReference type="EMBL" id="JAC19098.1"/>
    </source>
</evidence>
<feature type="chain" id="PRO_5001514906" evidence="2">
    <location>
        <begin position="21"/>
        <end position="153"/>
    </location>
</feature>
<dbReference type="EMBL" id="GBBK01005384">
    <property type="protein sequence ID" value="JAC19098.1"/>
    <property type="molecule type" value="mRNA"/>
</dbReference>
<accession>A0A023FE63</accession>
<feature type="signal peptide" evidence="2">
    <location>
        <begin position="1"/>
        <end position="20"/>
    </location>
</feature>
<sequence>MKGALVCLLSVLSLITTAESSGSSPPAKTVTCDAQCDEQYRCQAGCECAAYDYEGTEVYYCSLPDGTADYANTYNGGPGGATDPAYVAQTVSSMLTDTVQMASSLRRPSGLAKKPSFLSKMKSRISLRKVRLPKVKSSDSDFQDAAEDLPLTF</sequence>
<reference evidence="3" key="1">
    <citation type="submission" date="2014-03" db="EMBL/GenBank/DDBJ databases">
        <title>The sialotranscriptome of Amblyomma triste, Amblyomma parvum and Amblyomma cajennense ticks, uncovered by 454-based RNA-seq.</title>
        <authorList>
            <person name="Garcia G.R."/>
            <person name="Gardinassi L.G."/>
            <person name="Ribeiro J.M."/>
            <person name="Anatriello E."/>
            <person name="Ferreira B.R."/>
            <person name="Moreira H.N."/>
            <person name="Mafra C."/>
            <person name="Olegario M.M."/>
            <person name="Szabo P.J."/>
            <person name="Miranda-Santos I.K."/>
            <person name="Maruyama S.R."/>
        </authorList>
    </citation>
    <scope>NUCLEOTIDE SEQUENCE</scope>
    <source>
        <strain evidence="3">Uberlandia</strain>
        <tissue evidence="3">Salivary glands</tissue>
    </source>
</reference>
<dbReference type="AlphaFoldDB" id="A0A023FE63"/>
<organism evidence="3">
    <name type="scientific">Amblyomma cajennense</name>
    <name type="common">Cayenne tick</name>
    <name type="synonym">Acarus cajennensis</name>
    <dbReference type="NCBI Taxonomy" id="34607"/>
    <lineage>
        <taxon>Eukaryota</taxon>
        <taxon>Metazoa</taxon>
        <taxon>Ecdysozoa</taxon>
        <taxon>Arthropoda</taxon>
        <taxon>Chelicerata</taxon>
        <taxon>Arachnida</taxon>
        <taxon>Acari</taxon>
        <taxon>Parasitiformes</taxon>
        <taxon>Ixodida</taxon>
        <taxon>Ixodoidea</taxon>
        <taxon>Ixodidae</taxon>
        <taxon>Amblyomminae</taxon>
        <taxon>Amblyomma</taxon>
    </lineage>
</organism>
<evidence type="ECO:0000256" key="2">
    <source>
        <dbReference type="SAM" id="SignalP"/>
    </source>
</evidence>
<proteinExistence type="evidence at transcript level"/>
<feature type="region of interest" description="Disordered" evidence="1">
    <location>
        <begin position="133"/>
        <end position="153"/>
    </location>
</feature>
<protein>
    <submittedName>
        <fullName evidence="3">Putative secreted protein</fullName>
    </submittedName>
</protein>
<evidence type="ECO:0000256" key="1">
    <source>
        <dbReference type="SAM" id="MobiDB-lite"/>
    </source>
</evidence>
<name>A0A023FE63_AMBCJ</name>
<keyword evidence="2" id="KW-0732">Signal</keyword>